<evidence type="ECO:0000256" key="2">
    <source>
        <dbReference type="PROSITE-ProRule" id="PRU00335"/>
    </source>
</evidence>
<dbReference type="Pfam" id="PF09209">
    <property type="entry name" value="CecR_C"/>
    <property type="match status" value="1"/>
</dbReference>
<name>A0AA43TMI0_9GAMM</name>
<dbReference type="PANTHER" id="PTHR30055:SF235">
    <property type="entry name" value="TRANSCRIPTIONAL REGULATORY PROTEIN"/>
    <property type="match status" value="1"/>
</dbReference>
<proteinExistence type="predicted"/>
<reference evidence="4" key="1">
    <citation type="submission" date="2023-01" db="EMBL/GenBank/DDBJ databases">
        <title>Biogeochemical cycle of methane in antarctic sediments.</title>
        <authorList>
            <person name="Roldan D.M."/>
            <person name="Menes R.J."/>
        </authorList>
    </citation>
    <scope>NUCLEOTIDE SEQUENCE [LARGE SCALE GENOMIC DNA]</scope>
    <source>
        <strain evidence="4">K-2018 MAG008</strain>
    </source>
</reference>
<dbReference type="Gene3D" id="1.10.10.60">
    <property type="entry name" value="Homeodomain-like"/>
    <property type="match status" value="1"/>
</dbReference>
<dbReference type="SUPFAM" id="SSF48498">
    <property type="entry name" value="Tetracyclin repressor-like, C-terminal domain"/>
    <property type="match status" value="1"/>
</dbReference>
<sequence>MPTKMIPPLKTRQRLLVTASRIFAEKGYQDATIAEICEQAETNIASVNYHFGDKENLYLEAWRYAFQEDLRNHPSDGGIDPETSAEVRLAGRIKSLIARIADPNSSFFAIVHKEMAQQTSLLQKIMEQEINPERQALMALIKEVLGEKATDKQLQFCHASIIGQCFHLLKVKNMKLSDETRRYVMDLNDAEAFAEHVVKFSLAGMAAIRHDNRH</sequence>
<dbReference type="InterPro" id="IPR001647">
    <property type="entry name" value="HTH_TetR"/>
</dbReference>
<comment type="caution">
    <text evidence="4">The sequence shown here is derived from an EMBL/GenBank/DDBJ whole genome shotgun (WGS) entry which is preliminary data.</text>
</comment>
<keyword evidence="1 2" id="KW-0238">DNA-binding</keyword>
<dbReference type="PROSITE" id="PS50977">
    <property type="entry name" value="HTH_TETR_2"/>
    <property type="match status" value="1"/>
</dbReference>
<evidence type="ECO:0000313" key="5">
    <source>
        <dbReference type="Proteomes" id="UP001160519"/>
    </source>
</evidence>
<dbReference type="GO" id="GO:0003700">
    <property type="term" value="F:DNA-binding transcription factor activity"/>
    <property type="evidence" value="ECO:0007669"/>
    <property type="project" value="TreeGrafter"/>
</dbReference>
<dbReference type="SUPFAM" id="SSF46689">
    <property type="entry name" value="Homeodomain-like"/>
    <property type="match status" value="1"/>
</dbReference>
<gene>
    <name evidence="4" type="ORF">PSU93_12770</name>
</gene>
<dbReference type="InterPro" id="IPR015292">
    <property type="entry name" value="Tscrpt_reg_YbiH_C"/>
</dbReference>
<evidence type="ECO:0000259" key="3">
    <source>
        <dbReference type="PROSITE" id="PS50977"/>
    </source>
</evidence>
<dbReference type="InterPro" id="IPR050109">
    <property type="entry name" value="HTH-type_TetR-like_transc_reg"/>
</dbReference>
<keyword evidence="5" id="KW-1185">Reference proteome</keyword>
<evidence type="ECO:0000313" key="4">
    <source>
        <dbReference type="EMBL" id="MDI1232013.1"/>
    </source>
</evidence>
<dbReference type="Proteomes" id="UP001160519">
    <property type="component" value="Unassembled WGS sequence"/>
</dbReference>
<dbReference type="PRINTS" id="PR00455">
    <property type="entry name" value="HTHTETR"/>
</dbReference>
<dbReference type="InterPro" id="IPR009057">
    <property type="entry name" value="Homeodomain-like_sf"/>
</dbReference>
<dbReference type="InterPro" id="IPR036271">
    <property type="entry name" value="Tet_transcr_reg_TetR-rel_C_sf"/>
</dbReference>
<dbReference type="PANTHER" id="PTHR30055">
    <property type="entry name" value="HTH-TYPE TRANSCRIPTIONAL REGULATOR RUTR"/>
    <property type="match status" value="1"/>
</dbReference>
<evidence type="ECO:0000256" key="1">
    <source>
        <dbReference type="ARBA" id="ARBA00023125"/>
    </source>
</evidence>
<dbReference type="Gene3D" id="1.10.357.10">
    <property type="entry name" value="Tetracycline Repressor, domain 2"/>
    <property type="match status" value="1"/>
</dbReference>
<feature type="DNA-binding region" description="H-T-H motif" evidence="2">
    <location>
        <begin position="32"/>
        <end position="51"/>
    </location>
</feature>
<dbReference type="Pfam" id="PF00440">
    <property type="entry name" value="TetR_N"/>
    <property type="match status" value="1"/>
</dbReference>
<dbReference type="EMBL" id="JAQSDF010000053">
    <property type="protein sequence ID" value="MDI1232013.1"/>
    <property type="molecule type" value="Genomic_DNA"/>
</dbReference>
<protein>
    <submittedName>
        <fullName evidence="4">CerR family C-terminal domain-containing protein</fullName>
    </submittedName>
</protein>
<feature type="domain" description="HTH tetR-type" evidence="3">
    <location>
        <begin position="9"/>
        <end position="69"/>
    </location>
</feature>
<organism evidence="4 5">
    <name type="scientific">Candidatus Methylobacter titanis</name>
    <dbReference type="NCBI Taxonomy" id="3053457"/>
    <lineage>
        <taxon>Bacteria</taxon>
        <taxon>Pseudomonadati</taxon>
        <taxon>Pseudomonadota</taxon>
        <taxon>Gammaproteobacteria</taxon>
        <taxon>Methylococcales</taxon>
        <taxon>Methylococcaceae</taxon>
        <taxon>Methylobacter</taxon>
    </lineage>
</organism>
<dbReference type="AlphaFoldDB" id="A0AA43TMI0"/>
<accession>A0AA43TMI0</accession>
<dbReference type="GO" id="GO:0000976">
    <property type="term" value="F:transcription cis-regulatory region binding"/>
    <property type="evidence" value="ECO:0007669"/>
    <property type="project" value="TreeGrafter"/>
</dbReference>